<comment type="function">
    <text evidence="6">Involved in ribosomal large subunit assembly.</text>
</comment>
<dbReference type="GO" id="GO:0030686">
    <property type="term" value="C:90S preribosome"/>
    <property type="evidence" value="ECO:0007669"/>
    <property type="project" value="InterPro"/>
</dbReference>
<protein>
    <recommendedName>
        <fullName evidence="6">Ribosome biogenesis regulatory protein</fullName>
    </recommendedName>
</protein>
<dbReference type="InterPro" id="IPR007023">
    <property type="entry name" value="Ribosom_reg"/>
</dbReference>
<dbReference type="Proteomes" id="UP000285405">
    <property type="component" value="Unassembled WGS sequence"/>
</dbReference>
<dbReference type="InterPro" id="IPR028160">
    <property type="entry name" value="Slx9-like"/>
</dbReference>
<dbReference type="EMBL" id="MCBR01002146">
    <property type="protein sequence ID" value="RKF81839.1"/>
    <property type="molecule type" value="Genomic_DNA"/>
</dbReference>
<evidence type="ECO:0000256" key="1">
    <source>
        <dbReference type="ARBA" id="ARBA00004604"/>
    </source>
</evidence>
<evidence type="ECO:0000256" key="4">
    <source>
        <dbReference type="ARBA" id="ARBA00022517"/>
    </source>
</evidence>
<dbReference type="OrthoDB" id="28455at2759"/>
<keyword evidence="5 6" id="KW-0539">Nucleus</keyword>
<comment type="caution">
    <text evidence="8">The sequence shown here is derived from an EMBL/GenBank/DDBJ whole genome shotgun (WGS) entry which is preliminary data.</text>
</comment>
<feature type="region of interest" description="Disordered" evidence="7">
    <location>
        <begin position="348"/>
        <end position="387"/>
    </location>
</feature>
<evidence type="ECO:0000256" key="2">
    <source>
        <dbReference type="ARBA" id="ARBA00010077"/>
    </source>
</evidence>
<organism evidence="8 9">
    <name type="scientific">Golovinomyces cichoracearum</name>
    <dbReference type="NCBI Taxonomy" id="62708"/>
    <lineage>
        <taxon>Eukaryota</taxon>
        <taxon>Fungi</taxon>
        <taxon>Dikarya</taxon>
        <taxon>Ascomycota</taxon>
        <taxon>Pezizomycotina</taxon>
        <taxon>Leotiomycetes</taxon>
        <taxon>Erysiphales</taxon>
        <taxon>Erysiphaceae</taxon>
        <taxon>Golovinomyces</taxon>
    </lineage>
</organism>
<dbReference type="GO" id="GO:0030688">
    <property type="term" value="C:preribosome, small subunit precursor"/>
    <property type="evidence" value="ECO:0007669"/>
    <property type="project" value="InterPro"/>
</dbReference>
<dbReference type="Pfam" id="PF04939">
    <property type="entry name" value="RRS1"/>
    <property type="match status" value="1"/>
</dbReference>
<dbReference type="GO" id="GO:0005730">
    <property type="term" value="C:nucleolus"/>
    <property type="evidence" value="ECO:0007669"/>
    <property type="project" value="UniProtKB-SubCell"/>
</dbReference>
<feature type="compositionally biased region" description="Basic residues" evidence="7">
    <location>
        <begin position="18"/>
        <end position="30"/>
    </location>
</feature>
<evidence type="ECO:0000256" key="5">
    <source>
        <dbReference type="ARBA" id="ARBA00023242"/>
    </source>
</evidence>
<comment type="similarity">
    <text evidence="2 6">Belongs to the RRS1 family.</text>
</comment>
<feature type="region of interest" description="Disordered" evidence="7">
    <location>
        <begin position="1"/>
        <end position="32"/>
    </location>
</feature>
<accession>A0A420J4U7</accession>
<proteinExistence type="inferred from homology"/>
<dbReference type="Pfam" id="PF15341">
    <property type="entry name" value="SLX9"/>
    <property type="match status" value="1"/>
</dbReference>
<evidence type="ECO:0000313" key="9">
    <source>
        <dbReference type="Proteomes" id="UP000285405"/>
    </source>
</evidence>
<feature type="compositionally biased region" description="Polar residues" evidence="7">
    <location>
        <begin position="1"/>
        <end position="12"/>
    </location>
</feature>
<comment type="subcellular location">
    <subcellularLocation>
        <location evidence="1">Nucleus</location>
        <location evidence="1">Nucleolus</location>
    </subcellularLocation>
</comment>
<dbReference type="GO" id="GO:0000462">
    <property type="term" value="P:maturation of SSU-rRNA from tricistronic rRNA transcript (SSU-rRNA, 5.8S rRNA, LSU-rRNA)"/>
    <property type="evidence" value="ECO:0007669"/>
    <property type="project" value="InterPro"/>
</dbReference>
<reference evidence="8 9" key="1">
    <citation type="journal article" date="2018" name="BMC Genomics">
        <title>Comparative genome analyses reveal sequence features reflecting distinct modes of host-adaptation between dicot and monocot powdery mildew.</title>
        <authorList>
            <person name="Wu Y."/>
            <person name="Ma X."/>
            <person name="Pan Z."/>
            <person name="Kale S.D."/>
            <person name="Song Y."/>
            <person name="King H."/>
            <person name="Zhang Q."/>
            <person name="Presley C."/>
            <person name="Deng X."/>
            <person name="Wei C.I."/>
            <person name="Xiao S."/>
        </authorList>
    </citation>
    <scope>NUCLEOTIDE SEQUENCE [LARGE SCALE GENOMIC DNA]</scope>
    <source>
        <strain evidence="8">UCSC1</strain>
    </source>
</reference>
<sequence length="387" mass="43537">MPQSNAVSSESILSKAHPTSKKDKRLRKHSAFLSRIEKPHEKNLVKRRRPSKKLVANLDNLLDALPKDDEIITRGTHENKEGKLVQKSLKSRPGFLKRKAKLEREEKERFGRNLAQIIGAGITDAKAQNSKSQSAEAFASDPESSSTSTKFAAIRAWACANMELHPDFKKNSHPFTPNLHLFSAQVSAKNPTKRKMTVAKNDCKLPIEVNKPTPYTFDLGLLLACDPNPLVNSSNLEDDLVATARDGAQALINQLLSTCPIASTPNGVLLTLPKPETSLPREKPLPKPKELTAWQRFAAKKGIKSKTAEQRKKLVFDEATGEWVPKWGYKGKNKANESDWIVEVDEKKEMNRKEGTEYQGDGRRALKEKIKRNERLQRANERKTRIK</sequence>
<gene>
    <name evidence="8" type="ORF">GcC1_021005</name>
</gene>
<evidence type="ECO:0000313" key="8">
    <source>
        <dbReference type="EMBL" id="RKF81839.1"/>
    </source>
</evidence>
<keyword evidence="4 6" id="KW-0690">Ribosome biogenesis</keyword>
<evidence type="ECO:0000256" key="7">
    <source>
        <dbReference type="SAM" id="MobiDB-lite"/>
    </source>
</evidence>
<dbReference type="AlphaFoldDB" id="A0A420J4U7"/>
<evidence type="ECO:0000256" key="6">
    <source>
        <dbReference type="RuleBase" id="RU364132"/>
    </source>
</evidence>
<comment type="similarity">
    <text evidence="3">Belongs to the SLX9 family.</text>
</comment>
<evidence type="ECO:0000256" key="3">
    <source>
        <dbReference type="ARBA" id="ARBA00011022"/>
    </source>
</evidence>
<name>A0A420J4U7_9PEZI</name>